<dbReference type="SUPFAM" id="SSF51445">
    <property type="entry name" value="(Trans)glycosidases"/>
    <property type="match status" value="1"/>
</dbReference>
<keyword evidence="5" id="KW-0732">Signal</keyword>
<protein>
    <submittedName>
        <fullName evidence="6">Uncharacterized protein</fullName>
    </submittedName>
</protein>
<evidence type="ECO:0000313" key="6">
    <source>
        <dbReference type="EMBL" id="MEY2181597.1"/>
    </source>
</evidence>
<evidence type="ECO:0000256" key="5">
    <source>
        <dbReference type="SAM" id="SignalP"/>
    </source>
</evidence>
<name>A0ABV4AMI2_9GAMM</name>
<feature type="compositionally biased region" description="Polar residues" evidence="4">
    <location>
        <begin position="103"/>
        <end position="133"/>
    </location>
</feature>
<dbReference type="InterPro" id="IPR013785">
    <property type="entry name" value="Aldolase_TIM"/>
</dbReference>
<feature type="signal peptide" evidence="5">
    <location>
        <begin position="1"/>
        <end position="21"/>
    </location>
</feature>
<dbReference type="Proteomes" id="UP001562159">
    <property type="component" value="Unassembled WGS sequence"/>
</dbReference>
<reference evidence="6 7" key="1">
    <citation type="submission" date="2024-07" db="EMBL/GenBank/DDBJ databases">
        <title>Molecular mechanisms and environmental adaptations of flagellar loss and biofilm growth of Rhodanobacter under environmental stress.</title>
        <authorList>
            <person name="Chen M."/>
        </authorList>
    </citation>
    <scope>NUCLEOTIDE SEQUENCE [LARGE SCALE GENOMIC DNA]</scope>
    <source>
        <strain evidence="6 7">RS22</strain>
    </source>
</reference>
<gene>
    <name evidence="6" type="ORF">AB7878_04140</name>
</gene>
<evidence type="ECO:0000256" key="2">
    <source>
        <dbReference type="ARBA" id="ARBA00022801"/>
    </source>
</evidence>
<evidence type="ECO:0000256" key="4">
    <source>
        <dbReference type="SAM" id="MobiDB-lite"/>
    </source>
</evidence>
<proteinExistence type="inferred from homology"/>
<dbReference type="Gene3D" id="3.20.20.70">
    <property type="entry name" value="Aldolase class I"/>
    <property type="match status" value="1"/>
</dbReference>
<keyword evidence="7" id="KW-1185">Reference proteome</keyword>
<dbReference type="EMBL" id="JBGBPY010000001">
    <property type="protein sequence ID" value="MEY2181597.1"/>
    <property type="molecule type" value="Genomic_DNA"/>
</dbReference>
<feature type="region of interest" description="Disordered" evidence="4">
    <location>
        <begin position="72"/>
        <end position="143"/>
    </location>
</feature>
<evidence type="ECO:0000313" key="7">
    <source>
        <dbReference type="Proteomes" id="UP001562159"/>
    </source>
</evidence>
<dbReference type="PANTHER" id="PTHR11452:SF75">
    <property type="entry name" value="ALPHA-GALACTOSIDASE MEL1"/>
    <property type="match status" value="1"/>
</dbReference>
<comment type="caution">
    <text evidence="6">The sequence shown here is derived from an EMBL/GenBank/DDBJ whole genome shotgun (WGS) entry which is preliminary data.</text>
</comment>
<organism evidence="6 7">
    <name type="scientific">Rhodanobacter humi</name>
    <dbReference type="NCBI Taxonomy" id="1888173"/>
    <lineage>
        <taxon>Bacteria</taxon>
        <taxon>Pseudomonadati</taxon>
        <taxon>Pseudomonadota</taxon>
        <taxon>Gammaproteobacteria</taxon>
        <taxon>Lysobacterales</taxon>
        <taxon>Rhodanobacteraceae</taxon>
        <taxon>Rhodanobacter</taxon>
    </lineage>
</organism>
<keyword evidence="2" id="KW-0378">Hydrolase</keyword>
<evidence type="ECO:0000256" key="1">
    <source>
        <dbReference type="ARBA" id="ARBA00009743"/>
    </source>
</evidence>
<dbReference type="PANTHER" id="PTHR11452">
    <property type="entry name" value="ALPHA-GALACTOSIDASE/ALPHA-N-ACETYLGALACTOSAMINIDASE"/>
    <property type="match status" value="1"/>
</dbReference>
<keyword evidence="3" id="KW-0326">Glycosidase</keyword>
<feature type="chain" id="PRO_5045139682" evidence="5">
    <location>
        <begin position="22"/>
        <end position="143"/>
    </location>
</feature>
<feature type="compositionally biased region" description="Basic and acidic residues" evidence="4">
    <location>
        <begin position="93"/>
        <end position="102"/>
    </location>
</feature>
<dbReference type="InterPro" id="IPR017853">
    <property type="entry name" value="GH"/>
</dbReference>
<comment type="similarity">
    <text evidence="1">Belongs to the glycosyl hydrolase 27 family.</text>
</comment>
<feature type="compositionally biased region" description="Pro residues" evidence="4">
    <location>
        <begin position="134"/>
        <end position="143"/>
    </location>
</feature>
<sequence length="143" mass="15427">MRSLVLSPALATMFTTAPVTAEKPVAATPPMGWHSWNHFAWKATGTGVRAAADAMVSSGMRAVGHVYINIDDTRRGKRGPDSAPLPVATPWLARDEQRDRDNASQTFFGQQRNPRYTGFCTRSSLAGSSNTTRRPPPSARGSA</sequence>
<accession>A0ABV4AMI2</accession>
<evidence type="ECO:0000256" key="3">
    <source>
        <dbReference type="ARBA" id="ARBA00023295"/>
    </source>
</evidence>
<dbReference type="InterPro" id="IPR002241">
    <property type="entry name" value="Glyco_hydro_27"/>
</dbReference>